<gene>
    <name evidence="3" type="ORF">DLJ53_03455</name>
</gene>
<accession>A0A8B2P4Q0</accession>
<dbReference type="EMBL" id="QHHQ01000001">
    <property type="protein sequence ID" value="RAI03559.1"/>
    <property type="molecule type" value="Genomic_DNA"/>
</dbReference>
<dbReference type="Proteomes" id="UP000249590">
    <property type="component" value="Unassembled WGS sequence"/>
</dbReference>
<feature type="domain" description="VWFA" evidence="2">
    <location>
        <begin position="23"/>
        <end position="204"/>
    </location>
</feature>
<keyword evidence="1" id="KW-0732">Signal</keyword>
<evidence type="ECO:0000259" key="2">
    <source>
        <dbReference type="PROSITE" id="PS50234"/>
    </source>
</evidence>
<dbReference type="AlphaFoldDB" id="A0A8B2P4Q0"/>
<dbReference type="InterPro" id="IPR002035">
    <property type="entry name" value="VWF_A"/>
</dbReference>
<keyword evidence="4" id="KW-1185">Reference proteome</keyword>
<dbReference type="PROSITE" id="PS50234">
    <property type="entry name" value="VWFA"/>
    <property type="match status" value="1"/>
</dbReference>
<feature type="chain" id="PRO_5033063657" description="VWFA domain-containing protein" evidence="1">
    <location>
        <begin position="20"/>
        <end position="691"/>
    </location>
</feature>
<sequence length="691" mass="70282">MLRLLLVILLAALPLRLAAQEAGTMIVLDASGSMWGDIGGRTKIEIARETLAEAVGNLPAGQGLGLIVYGATRKGDCADIVTAVPPGPVAETGRRVVSAADAAVPKGKTPITESVRRAAQAVRFNEAKATVVLVTDGIETCDADPCALARDLEREGIDFTAHVVGFGLSAEEGRAVACLADETGGRYIEANDRDALSDALATTLAADPEPDEPDAAAPRDVALLLRDAEGRPVLNSRDLASVVLAGPDGARVGAELDYGREATARLSLAPGEWEVTAERVETAGDNTAYSALKRFTVPEGDGEVVVDLPLRAHLTVETIVGAGEPLPSGETVPSAVAGRAGASYELREIVRGAPAATRYAAGAGGFDEVVAPGRYILRGTFARTITRDVLVEIAEGEHKVVPFDFALSRVVVAALDADGKPVTRQTTVLADGPKGAGFSRGGGGLRKDGARLPFFLPAGRWRINAGQEGGGQRRSEVLVEVPGAGGDLTVTVGEGERLSETDRAALAVPNCSAVGGKTGCLLGTDTAASVPPGTAADTVGEAAGANSVAAADDAQGAGALAGFWAMEEDGPDACAGNVLAIDGDGFFRLRIYLGGATGFTTAVAGVCAPGTDGAARCTPVALSQDRRSAYVDRPAEGAPEIAIKGGGADGAELCVGAEGCKPLVRCQAADLRVAESGEQVLDAPAPVRGQP</sequence>
<evidence type="ECO:0000313" key="4">
    <source>
        <dbReference type="Proteomes" id="UP000249590"/>
    </source>
</evidence>
<dbReference type="InterPro" id="IPR036465">
    <property type="entry name" value="vWFA_dom_sf"/>
</dbReference>
<evidence type="ECO:0000313" key="3">
    <source>
        <dbReference type="EMBL" id="RAI03559.1"/>
    </source>
</evidence>
<reference evidence="3 4" key="1">
    <citation type="submission" date="2018-05" db="EMBL/GenBank/DDBJ databases">
        <title>Acuticoccus sediminis sp. nov., isolated from deep-sea sediment of Indian Ocean.</title>
        <authorList>
            <person name="Liu X."/>
            <person name="Lai Q."/>
            <person name="Du Y."/>
            <person name="Sun F."/>
            <person name="Zhang X."/>
            <person name="Wang S."/>
            <person name="Shao Z."/>
        </authorList>
    </citation>
    <scope>NUCLEOTIDE SEQUENCE [LARGE SCALE GENOMIC DNA]</scope>
    <source>
        <strain evidence="3 4">PTG4-2</strain>
    </source>
</reference>
<organism evidence="3 4">
    <name type="scientific">Acuticoccus sediminis</name>
    <dbReference type="NCBI Taxonomy" id="2184697"/>
    <lineage>
        <taxon>Bacteria</taxon>
        <taxon>Pseudomonadati</taxon>
        <taxon>Pseudomonadota</taxon>
        <taxon>Alphaproteobacteria</taxon>
        <taxon>Hyphomicrobiales</taxon>
        <taxon>Amorphaceae</taxon>
        <taxon>Acuticoccus</taxon>
    </lineage>
</organism>
<dbReference type="RefSeq" id="WP_111342361.1">
    <property type="nucleotide sequence ID" value="NZ_QHHQ01000001.1"/>
</dbReference>
<dbReference type="Gene3D" id="3.40.50.410">
    <property type="entry name" value="von Willebrand factor, type A domain"/>
    <property type="match status" value="1"/>
</dbReference>
<feature type="signal peptide" evidence="1">
    <location>
        <begin position="1"/>
        <end position="19"/>
    </location>
</feature>
<dbReference type="OrthoDB" id="9783818at2"/>
<dbReference type="SMART" id="SM00327">
    <property type="entry name" value="VWA"/>
    <property type="match status" value="1"/>
</dbReference>
<evidence type="ECO:0000256" key="1">
    <source>
        <dbReference type="SAM" id="SignalP"/>
    </source>
</evidence>
<dbReference type="SUPFAM" id="SSF53300">
    <property type="entry name" value="vWA-like"/>
    <property type="match status" value="1"/>
</dbReference>
<dbReference type="Pfam" id="PF13519">
    <property type="entry name" value="VWA_2"/>
    <property type="match status" value="1"/>
</dbReference>
<proteinExistence type="predicted"/>
<comment type="caution">
    <text evidence="3">The sequence shown here is derived from an EMBL/GenBank/DDBJ whole genome shotgun (WGS) entry which is preliminary data.</text>
</comment>
<protein>
    <recommendedName>
        <fullName evidence="2">VWFA domain-containing protein</fullName>
    </recommendedName>
</protein>
<name>A0A8B2P4Q0_9HYPH</name>